<reference evidence="2" key="2">
    <citation type="journal article" date="2021" name="PeerJ">
        <title>Extensive microbial diversity within the chicken gut microbiome revealed by metagenomics and culture.</title>
        <authorList>
            <person name="Gilroy R."/>
            <person name="Ravi A."/>
            <person name="Getino M."/>
            <person name="Pursley I."/>
            <person name="Horton D.L."/>
            <person name="Alikhan N.F."/>
            <person name="Baker D."/>
            <person name="Gharbi K."/>
            <person name="Hall N."/>
            <person name="Watson M."/>
            <person name="Adriaenssens E.M."/>
            <person name="Foster-Nyarko E."/>
            <person name="Jarju S."/>
            <person name="Secka A."/>
            <person name="Antonio M."/>
            <person name="Oren A."/>
            <person name="Chaudhuri R.R."/>
            <person name="La Ragione R."/>
            <person name="Hildebrand F."/>
            <person name="Pallen M.J."/>
        </authorList>
    </citation>
    <scope>NUCLEOTIDE SEQUENCE</scope>
    <source>
        <strain evidence="2">13766</strain>
    </source>
</reference>
<comment type="caution">
    <text evidence="2">The sequence shown here is derived from an EMBL/GenBank/DDBJ whole genome shotgun (WGS) entry which is preliminary data.</text>
</comment>
<evidence type="ECO:0000313" key="3">
    <source>
        <dbReference type="Proteomes" id="UP000824140"/>
    </source>
</evidence>
<proteinExistence type="predicted"/>
<dbReference type="PANTHER" id="PTHR46211">
    <property type="entry name" value="GLYCEROPHOSPHORYL DIESTER PHOSPHODIESTERASE"/>
    <property type="match status" value="1"/>
</dbReference>
<protein>
    <submittedName>
        <fullName evidence="2">Glycerophosphodiester phosphodiesterase</fullName>
    </submittedName>
</protein>
<dbReference type="GO" id="GO:0006629">
    <property type="term" value="P:lipid metabolic process"/>
    <property type="evidence" value="ECO:0007669"/>
    <property type="project" value="InterPro"/>
</dbReference>
<name>A0A9D1K7G1_9FIRM</name>
<dbReference type="InterPro" id="IPR017946">
    <property type="entry name" value="PLC-like_Pdiesterase_TIM-brl"/>
</dbReference>
<dbReference type="Pfam" id="PF03009">
    <property type="entry name" value="GDPD"/>
    <property type="match status" value="1"/>
</dbReference>
<sequence>MPLFWILLLVVVVYAFLTGPRRGGRMARFQDCDYAHRGMYDNLRDVPENSLLAFERACLHGRGIELDVRLSKDGVLVVFHDDTLERACGDGRNVEDLTLCELQSLPLFGSDARIPTFAEALERIDGRVPLIVEIKHEERYRESVQKTVEALRWYKGLYCIESFNPFALRELRRIAPEIPRGQLAAGLLDSARDVGPIVGFVLANLLTNCLSRPDFIAYDVRHMGAWQIWLQRRFFRTPIALWTIRTEEQAMETSGKGYIRICEWLNNGEFA</sequence>
<feature type="domain" description="GP-PDE" evidence="1">
    <location>
        <begin position="31"/>
        <end position="271"/>
    </location>
</feature>
<dbReference type="GO" id="GO:0008081">
    <property type="term" value="F:phosphoric diester hydrolase activity"/>
    <property type="evidence" value="ECO:0007669"/>
    <property type="project" value="InterPro"/>
</dbReference>
<dbReference type="PROSITE" id="PS51704">
    <property type="entry name" value="GP_PDE"/>
    <property type="match status" value="1"/>
</dbReference>
<dbReference type="SUPFAM" id="SSF51695">
    <property type="entry name" value="PLC-like phosphodiesterases"/>
    <property type="match status" value="1"/>
</dbReference>
<organism evidence="2 3">
    <name type="scientific">Candidatus Alectryocaccomicrobium excrementavium</name>
    <dbReference type="NCBI Taxonomy" id="2840668"/>
    <lineage>
        <taxon>Bacteria</taxon>
        <taxon>Bacillati</taxon>
        <taxon>Bacillota</taxon>
        <taxon>Clostridia</taxon>
        <taxon>Candidatus Alectryocaccomicrobium</taxon>
    </lineage>
</organism>
<gene>
    <name evidence="2" type="ORF">IAA84_11870</name>
</gene>
<evidence type="ECO:0000259" key="1">
    <source>
        <dbReference type="PROSITE" id="PS51704"/>
    </source>
</evidence>
<dbReference type="InterPro" id="IPR030395">
    <property type="entry name" value="GP_PDE_dom"/>
</dbReference>
<dbReference type="Proteomes" id="UP000824140">
    <property type="component" value="Unassembled WGS sequence"/>
</dbReference>
<reference evidence="2" key="1">
    <citation type="submission" date="2020-10" db="EMBL/GenBank/DDBJ databases">
        <authorList>
            <person name="Gilroy R."/>
        </authorList>
    </citation>
    <scope>NUCLEOTIDE SEQUENCE</scope>
    <source>
        <strain evidence="2">13766</strain>
    </source>
</reference>
<dbReference type="Gene3D" id="3.20.20.190">
    <property type="entry name" value="Phosphatidylinositol (PI) phosphodiesterase"/>
    <property type="match status" value="1"/>
</dbReference>
<dbReference type="PANTHER" id="PTHR46211:SF1">
    <property type="entry name" value="GLYCEROPHOSPHODIESTER PHOSPHODIESTERASE, CYTOPLASMIC"/>
    <property type="match status" value="1"/>
</dbReference>
<dbReference type="AlphaFoldDB" id="A0A9D1K7G1"/>
<dbReference type="EMBL" id="DVJN01000223">
    <property type="protein sequence ID" value="HIS93702.1"/>
    <property type="molecule type" value="Genomic_DNA"/>
</dbReference>
<accession>A0A9D1K7G1</accession>
<evidence type="ECO:0000313" key="2">
    <source>
        <dbReference type="EMBL" id="HIS93702.1"/>
    </source>
</evidence>